<proteinExistence type="predicted"/>
<name>A0A2X2DD18_PSELU</name>
<keyword evidence="3" id="KW-0804">Transcription</keyword>
<accession>A0A2X2DD18</accession>
<dbReference type="PROSITE" id="PS01124">
    <property type="entry name" value="HTH_ARAC_FAMILY_2"/>
    <property type="match status" value="1"/>
</dbReference>
<dbReference type="PRINTS" id="PR00032">
    <property type="entry name" value="HTHARAC"/>
</dbReference>
<dbReference type="SUPFAM" id="SSF46689">
    <property type="entry name" value="Homeodomain-like"/>
    <property type="match status" value="2"/>
</dbReference>
<gene>
    <name evidence="6" type="primary">btr_2</name>
    <name evidence="5" type="ORF">IRZ65_18915</name>
    <name evidence="6" type="ORF">NCTC11842_05903</name>
</gene>
<evidence type="ECO:0000313" key="7">
    <source>
        <dbReference type="Proteomes" id="UP000250443"/>
    </source>
</evidence>
<dbReference type="GO" id="GO:0043565">
    <property type="term" value="F:sequence-specific DNA binding"/>
    <property type="evidence" value="ECO:0007669"/>
    <property type="project" value="InterPro"/>
</dbReference>
<feature type="domain" description="HTH araC/xylS-type" evidence="4">
    <location>
        <begin position="199"/>
        <end position="297"/>
    </location>
</feature>
<dbReference type="Pfam" id="PF12833">
    <property type="entry name" value="HTH_18"/>
    <property type="match status" value="1"/>
</dbReference>
<keyword evidence="1" id="KW-0805">Transcription regulation</keyword>
<organism evidence="6 7">
    <name type="scientific">Pseudomonas luteola</name>
    <dbReference type="NCBI Taxonomy" id="47886"/>
    <lineage>
        <taxon>Bacteria</taxon>
        <taxon>Pseudomonadati</taxon>
        <taxon>Pseudomonadota</taxon>
        <taxon>Gammaproteobacteria</taxon>
        <taxon>Pseudomonadales</taxon>
        <taxon>Pseudomonadaceae</taxon>
        <taxon>Pseudomonas</taxon>
    </lineage>
</organism>
<keyword evidence="2" id="KW-0238">DNA-binding</keyword>
<evidence type="ECO:0000256" key="3">
    <source>
        <dbReference type="ARBA" id="ARBA00023163"/>
    </source>
</evidence>
<dbReference type="InterPro" id="IPR018062">
    <property type="entry name" value="HTH_AraC-typ_CS"/>
</dbReference>
<reference evidence="6 7" key="1">
    <citation type="submission" date="2018-06" db="EMBL/GenBank/DDBJ databases">
        <authorList>
            <consortium name="Pathogen Informatics"/>
            <person name="Doyle S."/>
        </authorList>
    </citation>
    <scope>NUCLEOTIDE SEQUENCE [LARGE SCALE GENOMIC DNA]</scope>
    <source>
        <strain evidence="6 7">NCTC11842</strain>
    </source>
</reference>
<dbReference type="EMBL" id="UAUF01000016">
    <property type="protein sequence ID" value="SPZ16863.1"/>
    <property type="molecule type" value="Genomic_DNA"/>
</dbReference>
<evidence type="ECO:0000256" key="2">
    <source>
        <dbReference type="ARBA" id="ARBA00023125"/>
    </source>
</evidence>
<dbReference type="Gene3D" id="1.10.10.60">
    <property type="entry name" value="Homeodomain-like"/>
    <property type="match status" value="2"/>
</dbReference>
<evidence type="ECO:0000313" key="8">
    <source>
        <dbReference type="Proteomes" id="UP000626180"/>
    </source>
</evidence>
<dbReference type="EMBL" id="JADMCD010000011">
    <property type="protein sequence ID" value="MBF8642745.1"/>
    <property type="molecule type" value="Genomic_DNA"/>
</dbReference>
<dbReference type="InterPro" id="IPR020449">
    <property type="entry name" value="Tscrpt_reg_AraC-type_HTH"/>
</dbReference>
<dbReference type="PANTHER" id="PTHR43436">
    <property type="entry name" value="ARAC-FAMILY TRANSCRIPTIONAL REGULATOR"/>
    <property type="match status" value="1"/>
</dbReference>
<dbReference type="Proteomes" id="UP000626180">
    <property type="component" value="Unassembled WGS sequence"/>
</dbReference>
<evidence type="ECO:0000256" key="1">
    <source>
        <dbReference type="ARBA" id="ARBA00023015"/>
    </source>
</evidence>
<dbReference type="GO" id="GO:0009893">
    <property type="term" value="P:positive regulation of metabolic process"/>
    <property type="evidence" value="ECO:0007669"/>
    <property type="project" value="UniProtKB-ARBA"/>
</dbReference>
<keyword evidence="8" id="KW-1185">Reference proteome</keyword>
<dbReference type="PROSITE" id="PS00041">
    <property type="entry name" value="HTH_ARAC_FAMILY_1"/>
    <property type="match status" value="1"/>
</dbReference>
<evidence type="ECO:0000313" key="5">
    <source>
        <dbReference type="EMBL" id="MBF8642745.1"/>
    </source>
</evidence>
<dbReference type="RefSeq" id="WP_073450503.1">
    <property type="nucleotide sequence ID" value="NZ_CP044085.1"/>
</dbReference>
<dbReference type="InterPro" id="IPR018060">
    <property type="entry name" value="HTH_AraC"/>
</dbReference>
<dbReference type="InterPro" id="IPR032783">
    <property type="entry name" value="AraC_lig"/>
</dbReference>
<evidence type="ECO:0000259" key="4">
    <source>
        <dbReference type="PROSITE" id="PS01124"/>
    </source>
</evidence>
<dbReference type="SMART" id="SM00342">
    <property type="entry name" value="HTH_ARAC"/>
    <property type="match status" value="1"/>
</dbReference>
<reference evidence="5 8" key="2">
    <citation type="submission" date="2020-10" db="EMBL/GenBank/DDBJ databases">
        <title>Genome sequences of Pseudomonas isolates.</title>
        <authorList>
            <person name="Wessels L."/>
            <person name="Reich F."/>
            <person name="Hammerl J."/>
        </authorList>
    </citation>
    <scope>NUCLEOTIDE SEQUENCE [LARGE SCALE GENOMIC DNA]</scope>
    <source>
        <strain evidence="5 8">20-MO00624-0</strain>
    </source>
</reference>
<evidence type="ECO:0000313" key="6">
    <source>
        <dbReference type="EMBL" id="SPZ16863.1"/>
    </source>
</evidence>
<sequence length="301" mass="33020">MSDPLTEVVTLLQPRAALSKVISGAGAWRVCRTDNGQPFYCAVFEGECRLSVTGHPTITLKASDFVLIPAAYDFTMASLEPMSDEDAYTVPVELRSQNFRVGTSGVPADVQLLVGHCTFDSPDAAVLASLLPQWVHVHGERRLATLVELVAEEAHGKRPARDVVLAHLVEVLFIEALRSATNIAASPGLLRGLADERLAVAIRRMHQHPHRPWTVMQLAKEAALSRSTFFERFTQTLGTAPMAYLLTWRMALAKRLLQRQDSSITEIAQQVGYSSASAFSVAFSRYTGLSPARYSRGELSK</sequence>
<protein>
    <submittedName>
        <fullName evidence="5 6">AraC family transcriptional regulator</fullName>
    </submittedName>
</protein>
<dbReference type="Pfam" id="PF12852">
    <property type="entry name" value="Cupin_6"/>
    <property type="match status" value="1"/>
</dbReference>
<dbReference type="InterPro" id="IPR009057">
    <property type="entry name" value="Homeodomain-like_sf"/>
</dbReference>
<dbReference type="PANTHER" id="PTHR43436:SF2">
    <property type="entry name" value="ARAC_XYLS FAMILY TRANSCRIPTIONAL REGULATOR"/>
    <property type="match status" value="1"/>
</dbReference>
<dbReference type="AlphaFoldDB" id="A0A2X2DD18"/>
<dbReference type="Proteomes" id="UP000250443">
    <property type="component" value="Unassembled WGS sequence"/>
</dbReference>
<dbReference type="GO" id="GO:0003700">
    <property type="term" value="F:DNA-binding transcription factor activity"/>
    <property type="evidence" value="ECO:0007669"/>
    <property type="project" value="InterPro"/>
</dbReference>